<reference evidence="2 3" key="1">
    <citation type="submission" date="2018-02" db="EMBL/GenBank/DDBJ databases">
        <title>Complete genome sequencing of Faecalibacterium prausnitzii strains isolated from the human gut.</title>
        <authorList>
            <person name="Fitzgerald B.C."/>
            <person name="Shkoporov A.N."/>
            <person name="Ross P.R."/>
            <person name="Hill C."/>
        </authorList>
    </citation>
    <scope>NUCLEOTIDE SEQUENCE [LARGE SCALE GENOMIC DNA]</scope>
    <source>
        <strain evidence="2 3">APC923/51-1</strain>
    </source>
</reference>
<dbReference type="Proteomes" id="UP000251281">
    <property type="component" value="Unassembled WGS sequence"/>
</dbReference>
<name>A0A329TVA8_9FIRM</name>
<sequence length="165" mass="18878">MIKIIVAIAFYFLYWGVCFLGTGTDKKNLMGLRSYPEEVQNRVRSDHQLGKAVPKRKSTAAVWLSNLLLFTVVFSALGLALRGVLNLDGYLSAFWYFLAFSEGLGLFDLLVIDLLWWRNTKRTRFSFLPEKKYYQNPKKHIESFWRGIPLFAAVAALSALIVTAF</sequence>
<keyword evidence="1" id="KW-0472">Membrane</keyword>
<feature type="transmembrane region" description="Helical" evidence="1">
    <location>
        <begin position="60"/>
        <end position="81"/>
    </location>
</feature>
<protein>
    <submittedName>
        <fullName evidence="2">ABC transporter permease</fullName>
    </submittedName>
</protein>
<evidence type="ECO:0000313" key="2">
    <source>
        <dbReference type="EMBL" id="RAW54007.1"/>
    </source>
</evidence>
<feature type="transmembrane region" description="Helical" evidence="1">
    <location>
        <begin position="6"/>
        <end position="24"/>
    </location>
</feature>
<accession>A0A329TVA8</accession>
<dbReference type="EMBL" id="PRLD01000035">
    <property type="protein sequence ID" value="RAW54007.1"/>
    <property type="molecule type" value="Genomic_DNA"/>
</dbReference>
<dbReference type="AlphaFoldDB" id="A0A329TVA8"/>
<organism evidence="2 3">
    <name type="scientific">Faecalibacterium prausnitzii</name>
    <dbReference type="NCBI Taxonomy" id="853"/>
    <lineage>
        <taxon>Bacteria</taxon>
        <taxon>Bacillati</taxon>
        <taxon>Bacillota</taxon>
        <taxon>Clostridia</taxon>
        <taxon>Eubacteriales</taxon>
        <taxon>Oscillospiraceae</taxon>
        <taxon>Faecalibacterium</taxon>
    </lineage>
</organism>
<comment type="caution">
    <text evidence="2">The sequence shown here is derived from an EMBL/GenBank/DDBJ whole genome shotgun (WGS) entry which is preliminary data.</text>
</comment>
<proteinExistence type="predicted"/>
<gene>
    <name evidence="2" type="ORF">C4N24_14690</name>
</gene>
<keyword evidence="1" id="KW-0812">Transmembrane</keyword>
<feature type="transmembrane region" description="Helical" evidence="1">
    <location>
        <begin position="144"/>
        <end position="164"/>
    </location>
</feature>
<evidence type="ECO:0000256" key="1">
    <source>
        <dbReference type="SAM" id="Phobius"/>
    </source>
</evidence>
<keyword evidence="1" id="KW-1133">Transmembrane helix</keyword>
<feature type="transmembrane region" description="Helical" evidence="1">
    <location>
        <begin position="93"/>
        <end position="117"/>
    </location>
</feature>
<evidence type="ECO:0000313" key="3">
    <source>
        <dbReference type="Proteomes" id="UP000251281"/>
    </source>
</evidence>